<accession>A0ABN2Q3Q7</accession>
<dbReference type="SUPFAM" id="SSF50249">
    <property type="entry name" value="Nucleic acid-binding proteins"/>
    <property type="match status" value="1"/>
</dbReference>
<dbReference type="PROSITE" id="PS51857">
    <property type="entry name" value="CSD_2"/>
    <property type="match status" value="1"/>
</dbReference>
<dbReference type="SMART" id="SM00357">
    <property type="entry name" value="CSP"/>
    <property type="match status" value="1"/>
</dbReference>
<dbReference type="Pfam" id="PF00313">
    <property type="entry name" value="CSD"/>
    <property type="match status" value="1"/>
</dbReference>
<dbReference type="PANTHER" id="PTHR11544">
    <property type="entry name" value="COLD SHOCK DOMAIN CONTAINING PROTEINS"/>
    <property type="match status" value="1"/>
</dbReference>
<proteinExistence type="predicted"/>
<sequence>MAVTGRVVRFDEFRGYGFVSPDTGGEDVFMHVNDLEFDKRFVTPGALVEFVVEDGQRGLKASHVQILGEPGVPATPRASHPVAAPTPAAGTEDPADDGMCDVLSSAELSGELTEALLAAAPSLTGEQILAVRRRFREIAASHGWVEGD</sequence>
<feature type="domain" description="CSD" evidence="2">
    <location>
        <begin position="2"/>
        <end position="66"/>
    </location>
</feature>
<comment type="caution">
    <text evidence="3">The sequence shown here is derived from an EMBL/GenBank/DDBJ whole genome shotgun (WGS) entry which is preliminary data.</text>
</comment>
<organism evidence="3 4">
    <name type="scientific">Amycolatopsis minnesotensis</name>
    <dbReference type="NCBI Taxonomy" id="337894"/>
    <lineage>
        <taxon>Bacteria</taxon>
        <taxon>Bacillati</taxon>
        <taxon>Actinomycetota</taxon>
        <taxon>Actinomycetes</taxon>
        <taxon>Pseudonocardiales</taxon>
        <taxon>Pseudonocardiaceae</taxon>
        <taxon>Amycolatopsis</taxon>
    </lineage>
</organism>
<protein>
    <submittedName>
        <fullName evidence="3">Cold shock domain-containing protein</fullName>
    </submittedName>
</protein>
<dbReference type="InterPro" id="IPR050181">
    <property type="entry name" value="Cold_shock_domain"/>
</dbReference>
<dbReference type="InterPro" id="IPR011129">
    <property type="entry name" value="CSD"/>
</dbReference>
<name>A0ABN2Q3Q7_9PSEU</name>
<reference evidence="3 4" key="1">
    <citation type="journal article" date="2019" name="Int. J. Syst. Evol. Microbiol.">
        <title>The Global Catalogue of Microorganisms (GCM) 10K type strain sequencing project: providing services to taxonomists for standard genome sequencing and annotation.</title>
        <authorList>
            <consortium name="The Broad Institute Genomics Platform"/>
            <consortium name="The Broad Institute Genome Sequencing Center for Infectious Disease"/>
            <person name="Wu L."/>
            <person name="Ma J."/>
        </authorList>
    </citation>
    <scope>NUCLEOTIDE SEQUENCE [LARGE SCALE GENOMIC DNA]</scope>
    <source>
        <strain evidence="3 4">JCM 14545</strain>
    </source>
</reference>
<evidence type="ECO:0000256" key="1">
    <source>
        <dbReference type="SAM" id="MobiDB-lite"/>
    </source>
</evidence>
<dbReference type="InterPro" id="IPR002059">
    <property type="entry name" value="CSP_DNA-bd"/>
</dbReference>
<dbReference type="Gene3D" id="2.40.50.140">
    <property type="entry name" value="Nucleic acid-binding proteins"/>
    <property type="match status" value="1"/>
</dbReference>
<keyword evidence="4" id="KW-1185">Reference proteome</keyword>
<dbReference type="PRINTS" id="PR00050">
    <property type="entry name" value="COLDSHOCK"/>
</dbReference>
<dbReference type="Proteomes" id="UP001501116">
    <property type="component" value="Unassembled WGS sequence"/>
</dbReference>
<feature type="region of interest" description="Disordered" evidence="1">
    <location>
        <begin position="70"/>
        <end position="95"/>
    </location>
</feature>
<gene>
    <name evidence="3" type="ORF">GCM10009754_08610</name>
</gene>
<dbReference type="CDD" id="cd04458">
    <property type="entry name" value="CSP_CDS"/>
    <property type="match status" value="1"/>
</dbReference>
<evidence type="ECO:0000313" key="3">
    <source>
        <dbReference type="EMBL" id="GAA1943465.1"/>
    </source>
</evidence>
<dbReference type="EMBL" id="BAAANN010000003">
    <property type="protein sequence ID" value="GAA1943465.1"/>
    <property type="molecule type" value="Genomic_DNA"/>
</dbReference>
<evidence type="ECO:0000313" key="4">
    <source>
        <dbReference type="Proteomes" id="UP001501116"/>
    </source>
</evidence>
<dbReference type="InterPro" id="IPR012340">
    <property type="entry name" value="NA-bd_OB-fold"/>
</dbReference>
<evidence type="ECO:0000259" key="2">
    <source>
        <dbReference type="PROSITE" id="PS51857"/>
    </source>
</evidence>